<dbReference type="Proteomes" id="UP001338125">
    <property type="component" value="Unassembled WGS sequence"/>
</dbReference>
<proteinExistence type="predicted"/>
<dbReference type="EMBL" id="JAVFKD010000004">
    <property type="protein sequence ID" value="KAK5994817.1"/>
    <property type="molecule type" value="Genomic_DNA"/>
</dbReference>
<comment type="caution">
    <text evidence="1">The sequence shown here is derived from an EMBL/GenBank/DDBJ whole genome shotgun (WGS) entry which is preliminary data.</text>
</comment>
<reference evidence="1 2" key="1">
    <citation type="submission" date="2024-01" db="EMBL/GenBank/DDBJ databases">
        <title>Complete genome of Cladobotryum mycophilum ATHUM6906.</title>
        <authorList>
            <person name="Christinaki A.C."/>
            <person name="Myridakis A.I."/>
            <person name="Kouvelis V.N."/>
        </authorList>
    </citation>
    <scope>NUCLEOTIDE SEQUENCE [LARGE SCALE GENOMIC DNA]</scope>
    <source>
        <strain evidence="1 2">ATHUM6906</strain>
    </source>
</reference>
<gene>
    <name evidence="1" type="ORF">PT974_03201</name>
</gene>
<evidence type="ECO:0000313" key="1">
    <source>
        <dbReference type="EMBL" id="KAK5994817.1"/>
    </source>
</evidence>
<sequence>MVVSLHPSQQTAIDNIQAQAVALRLDALSTLSHIFRMSNIPLPRLDEAHESIRKHARVALHFHPDRPVNGGRTVASALLEEGIYKSQFETGISNGLVATQAGGLRDEWERSLFNGAYHLVGDGSFEPSLRPKYGALDLMRNAEGPAPRFGSCYFLLKSEVSARSTFTFGGSQADPKHRGTIVEFDAILAALMEESFSRDFALGVDHVRPAKVLDYIVALKASPLRDDDSGQPTRNLDHVIEAQIHGDVLLVRDVEALVADPSFFERGETGGELKAMCKRYGFPLRLHHGYCMDAGSVPLDFRGPTMPSLAARVAKNGAVLDVEAIGLAVRDLTENPDAWKDRGTFTEVLQELKLLWHVLVRYGQAHGSSC</sequence>
<name>A0ABR0SSA5_9HYPO</name>
<evidence type="ECO:0000313" key="2">
    <source>
        <dbReference type="Proteomes" id="UP001338125"/>
    </source>
</evidence>
<protein>
    <recommendedName>
        <fullName evidence="3">DUF3626 domain-containing protein</fullName>
    </recommendedName>
</protein>
<keyword evidence="2" id="KW-1185">Reference proteome</keyword>
<dbReference type="Pfam" id="PF12294">
    <property type="entry name" value="DUF3626"/>
    <property type="match status" value="1"/>
</dbReference>
<evidence type="ECO:0008006" key="3">
    <source>
        <dbReference type="Google" id="ProtNLM"/>
    </source>
</evidence>
<organism evidence="1 2">
    <name type="scientific">Cladobotryum mycophilum</name>
    <dbReference type="NCBI Taxonomy" id="491253"/>
    <lineage>
        <taxon>Eukaryota</taxon>
        <taxon>Fungi</taxon>
        <taxon>Dikarya</taxon>
        <taxon>Ascomycota</taxon>
        <taxon>Pezizomycotina</taxon>
        <taxon>Sordariomycetes</taxon>
        <taxon>Hypocreomycetidae</taxon>
        <taxon>Hypocreales</taxon>
        <taxon>Hypocreaceae</taxon>
        <taxon>Cladobotryum</taxon>
    </lineage>
</organism>
<dbReference type="InterPro" id="IPR022074">
    <property type="entry name" value="DUF3626"/>
</dbReference>
<accession>A0ABR0SSA5</accession>